<protein>
    <submittedName>
        <fullName evidence="2">Uncharacterized protein</fullName>
    </submittedName>
</protein>
<keyword evidence="1" id="KW-1133">Transmembrane helix</keyword>
<evidence type="ECO:0000313" key="3">
    <source>
        <dbReference type="Proteomes" id="UP001324427"/>
    </source>
</evidence>
<dbReference type="EMBL" id="JAVFHQ010000034">
    <property type="protein sequence ID" value="KAK4543171.1"/>
    <property type="molecule type" value="Genomic_DNA"/>
</dbReference>
<dbReference type="Proteomes" id="UP001324427">
    <property type="component" value="Unassembled WGS sequence"/>
</dbReference>
<accession>A0AAV9JFA3</accession>
<gene>
    <name evidence="2" type="ORF">LTR36_005720</name>
</gene>
<keyword evidence="3" id="KW-1185">Reference proteome</keyword>
<name>A0AAV9JFA3_9PEZI</name>
<organism evidence="2 3">
    <name type="scientific">Oleoguttula mirabilis</name>
    <dbReference type="NCBI Taxonomy" id="1507867"/>
    <lineage>
        <taxon>Eukaryota</taxon>
        <taxon>Fungi</taxon>
        <taxon>Dikarya</taxon>
        <taxon>Ascomycota</taxon>
        <taxon>Pezizomycotina</taxon>
        <taxon>Dothideomycetes</taxon>
        <taxon>Dothideomycetidae</taxon>
        <taxon>Mycosphaerellales</taxon>
        <taxon>Teratosphaeriaceae</taxon>
        <taxon>Oleoguttula</taxon>
    </lineage>
</organism>
<feature type="transmembrane region" description="Helical" evidence="1">
    <location>
        <begin position="56"/>
        <end position="77"/>
    </location>
</feature>
<feature type="transmembrane region" description="Helical" evidence="1">
    <location>
        <begin position="291"/>
        <end position="312"/>
    </location>
</feature>
<feature type="transmembrane region" description="Helical" evidence="1">
    <location>
        <begin position="236"/>
        <end position="261"/>
    </location>
</feature>
<keyword evidence="1" id="KW-0812">Transmembrane</keyword>
<dbReference type="AlphaFoldDB" id="A0AAV9JFA3"/>
<keyword evidence="1" id="KW-0472">Membrane</keyword>
<reference evidence="2 3" key="1">
    <citation type="submission" date="2021-11" db="EMBL/GenBank/DDBJ databases">
        <title>Black yeast isolated from Biological Soil Crust.</title>
        <authorList>
            <person name="Kurbessoian T."/>
        </authorList>
    </citation>
    <scope>NUCLEOTIDE SEQUENCE [LARGE SCALE GENOMIC DNA]</scope>
    <source>
        <strain evidence="2 3">CCFEE 5522</strain>
    </source>
</reference>
<evidence type="ECO:0000256" key="1">
    <source>
        <dbReference type="SAM" id="Phobius"/>
    </source>
</evidence>
<feature type="transmembrane region" description="Helical" evidence="1">
    <location>
        <begin position="369"/>
        <end position="389"/>
    </location>
</feature>
<proteinExistence type="predicted"/>
<comment type="caution">
    <text evidence="2">The sequence shown here is derived from an EMBL/GenBank/DDBJ whole genome shotgun (WGS) entry which is preliminary data.</text>
</comment>
<evidence type="ECO:0000313" key="2">
    <source>
        <dbReference type="EMBL" id="KAK4543171.1"/>
    </source>
</evidence>
<sequence>MSAVGGAFIGHVVKRSMQAAQDHFSGPSQEMIDQLNHDAELYEKAGPEMELNPRELLPVLITGLIALVLIASIRYTIGEVMASLAMIESPSSTAIIEPKGAPPPYADGPDAPLNEKEPLMPAEADADADVEITVINHKHITSKVVNTIGLLHRIGGFRARWRGLGLSVLYHMLHAGATNLLASFLGFSIFGNAVIYIFVSIGLARLHMLWTHSMIAHPSEKSIFRRFVPRKQCKALLLPSLVFATAQQATFLLPLSVAFALKLDNIDHGEMMHAAHNQDCAKIMLTGLRFLAVPATALFVALAVLLPAAVTLTRIEATLLPEDEQTIVPFDRAAIMGDIDTTSRGGCRALFVQAWRSFDRSARLRLVKVYVKMVFAQITIVFIAAHLMVAELYLIGGERLAIFAKSAIAQVKLMAIEAHKQAEQGAVAN</sequence>